<dbReference type="GO" id="GO:0016491">
    <property type="term" value="F:oxidoreductase activity"/>
    <property type="evidence" value="ECO:0007669"/>
    <property type="project" value="UniProtKB-KW"/>
</dbReference>
<dbReference type="InterPro" id="IPR027443">
    <property type="entry name" value="IPNS-like_sf"/>
</dbReference>
<dbReference type="Proteomes" id="UP000654075">
    <property type="component" value="Unassembled WGS sequence"/>
</dbReference>
<dbReference type="InterPro" id="IPR050231">
    <property type="entry name" value="Iron_ascorbate_oxido_reductase"/>
</dbReference>
<sequence>MATDLVDSDLTKKRRTESPHALPVVDFGPFLANEGCTVGDVPTAGQLKVAAQIDSIMSEHGFLFLENLGIDSQLLTSAFGAARGTFSQPEDGKAANLAPWAAATNGGYSALGAQSANRARPADLRESISTRTPRLACNDYRGTAAEFGPTADSLWGKLEDATRRFSIACALALGLPAGELDFFSRAFESHDNSALVFVHYPPCDFESGISDGSNSAGSIRVGEHADFGLFTFLFLESGAPGLQVRKAAEGEGGTLGDHKVPLDSGWIHAPGRGGGCAVVNSGALLARWTNDRWRATTHRVVVRNAEEAGEHRYSIPFFAQPDKGTTCAVHPLFVPIEQVVRYPPIAIEDFLQLKLKTLGGS</sequence>
<proteinExistence type="inferred from homology"/>
<dbReference type="OrthoDB" id="288590at2759"/>
<comment type="caution">
    <text evidence="3">The sequence shown here is derived from an EMBL/GenBank/DDBJ whole genome shotgun (WGS) entry which is preliminary data.</text>
</comment>
<gene>
    <name evidence="3" type="ORF">PGLA1383_LOCUS41996</name>
</gene>
<dbReference type="Gene3D" id="2.60.120.330">
    <property type="entry name" value="B-lactam Antibiotic, Isopenicillin N Synthase, Chain"/>
    <property type="match status" value="1"/>
</dbReference>
<evidence type="ECO:0000313" key="3">
    <source>
        <dbReference type="EMBL" id="CAE8624901.1"/>
    </source>
</evidence>
<dbReference type="GO" id="GO:0046872">
    <property type="term" value="F:metal ion binding"/>
    <property type="evidence" value="ECO:0007669"/>
    <property type="project" value="UniProtKB-KW"/>
</dbReference>
<keyword evidence="1" id="KW-0408">Iron</keyword>
<evidence type="ECO:0000256" key="1">
    <source>
        <dbReference type="RuleBase" id="RU003682"/>
    </source>
</evidence>
<reference evidence="3" key="1">
    <citation type="submission" date="2021-02" db="EMBL/GenBank/DDBJ databases">
        <authorList>
            <person name="Dougan E. K."/>
            <person name="Rhodes N."/>
            <person name="Thang M."/>
            <person name="Chan C."/>
        </authorList>
    </citation>
    <scope>NUCLEOTIDE SEQUENCE</scope>
</reference>
<dbReference type="Pfam" id="PF03171">
    <property type="entry name" value="2OG-FeII_Oxy"/>
    <property type="match status" value="1"/>
</dbReference>
<dbReference type="InterPro" id="IPR026992">
    <property type="entry name" value="DIOX_N"/>
</dbReference>
<keyword evidence="1" id="KW-0560">Oxidoreductase</keyword>
<accession>A0A813GIG1</accession>
<evidence type="ECO:0000259" key="2">
    <source>
        <dbReference type="PROSITE" id="PS51471"/>
    </source>
</evidence>
<dbReference type="Pfam" id="PF14226">
    <property type="entry name" value="DIOX_N"/>
    <property type="match status" value="1"/>
</dbReference>
<comment type="similarity">
    <text evidence="1">Belongs to the iron/ascorbate-dependent oxidoreductase family.</text>
</comment>
<evidence type="ECO:0000313" key="4">
    <source>
        <dbReference type="Proteomes" id="UP000654075"/>
    </source>
</evidence>
<organism evidence="3 4">
    <name type="scientific">Polarella glacialis</name>
    <name type="common">Dinoflagellate</name>
    <dbReference type="NCBI Taxonomy" id="89957"/>
    <lineage>
        <taxon>Eukaryota</taxon>
        <taxon>Sar</taxon>
        <taxon>Alveolata</taxon>
        <taxon>Dinophyceae</taxon>
        <taxon>Suessiales</taxon>
        <taxon>Suessiaceae</taxon>
        <taxon>Polarella</taxon>
    </lineage>
</organism>
<name>A0A813GIG1_POLGL</name>
<dbReference type="SUPFAM" id="SSF51197">
    <property type="entry name" value="Clavaminate synthase-like"/>
    <property type="match status" value="1"/>
</dbReference>
<dbReference type="PANTHER" id="PTHR47990">
    <property type="entry name" value="2-OXOGLUTARATE (2OG) AND FE(II)-DEPENDENT OXYGENASE SUPERFAMILY PROTEIN-RELATED"/>
    <property type="match status" value="1"/>
</dbReference>
<dbReference type="PROSITE" id="PS51471">
    <property type="entry name" value="FE2OG_OXY"/>
    <property type="match status" value="1"/>
</dbReference>
<keyword evidence="1" id="KW-0479">Metal-binding</keyword>
<feature type="domain" description="Fe2OG dioxygenase" evidence="2">
    <location>
        <begin position="190"/>
        <end position="321"/>
    </location>
</feature>
<keyword evidence="4" id="KW-1185">Reference proteome</keyword>
<dbReference type="EMBL" id="CAJNNV010028524">
    <property type="protein sequence ID" value="CAE8624901.1"/>
    <property type="molecule type" value="Genomic_DNA"/>
</dbReference>
<protein>
    <recommendedName>
        <fullName evidence="2">Fe2OG dioxygenase domain-containing protein</fullName>
    </recommendedName>
</protein>
<dbReference type="InterPro" id="IPR005123">
    <property type="entry name" value="Oxoglu/Fe-dep_dioxygenase_dom"/>
</dbReference>
<dbReference type="AlphaFoldDB" id="A0A813GIG1"/>
<dbReference type="OMA" id="SCCSEDC"/>
<dbReference type="InterPro" id="IPR044861">
    <property type="entry name" value="IPNS-like_FE2OG_OXY"/>
</dbReference>